<gene>
    <name evidence="2" type="ORF">B0F90DRAFT_1683216</name>
</gene>
<keyword evidence="3" id="KW-1185">Reference proteome</keyword>
<dbReference type="Pfam" id="PF00107">
    <property type="entry name" value="ADH_zinc_N"/>
    <property type="match status" value="1"/>
</dbReference>
<dbReference type="InterPro" id="IPR047122">
    <property type="entry name" value="Trans-enoyl_RdTase-like"/>
</dbReference>
<dbReference type="AlphaFoldDB" id="A0AAD4QSG6"/>
<dbReference type="EMBL" id="WTXG01000002">
    <property type="protein sequence ID" value="KAI0306884.1"/>
    <property type="molecule type" value="Genomic_DNA"/>
</dbReference>
<dbReference type="InterPro" id="IPR011032">
    <property type="entry name" value="GroES-like_sf"/>
</dbReference>
<dbReference type="Gene3D" id="3.90.180.10">
    <property type="entry name" value="Medium-chain alcohol dehydrogenases, catalytic domain"/>
    <property type="match status" value="1"/>
</dbReference>
<dbReference type="InterPro" id="IPR036291">
    <property type="entry name" value="NAD(P)-bd_dom_sf"/>
</dbReference>
<reference evidence="2" key="1">
    <citation type="journal article" date="2022" name="New Phytol.">
        <title>Evolutionary transition to the ectomycorrhizal habit in the genomes of a hyperdiverse lineage of mushroom-forming fungi.</title>
        <authorList>
            <person name="Looney B."/>
            <person name="Miyauchi S."/>
            <person name="Morin E."/>
            <person name="Drula E."/>
            <person name="Courty P.E."/>
            <person name="Kohler A."/>
            <person name="Kuo A."/>
            <person name="LaButti K."/>
            <person name="Pangilinan J."/>
            <person name="Lipzen A."/>
            <person name="Riley R."/>
            <person name="Andreopoulos W."/>
            <person name="He G."/>
            <person name="Johnson J."/>
            <person name="Nolan M."/>
            <person name="Tritt A."/>
            <person name="Barry K.W."/>
            <person name="Grigoriev I.V."/>
            <person name="Nagy L.G."/>
            <person name="Hibbett D."/>
            <person name="Henrissat B."/>
            <person name="Matheny P.B."/>
            <person name="Labbe J."/>
            <person name="Martin F.M."/>
        </authorList>
    </citation>
    <scope>NUCLEOTIDE SEQUENCE</scope>
    <source>
        <strain evidence="2">BPL690</strain>
    </source>
</reference>
<evidence type="ECO:0000313" key="3">
    <source>
        <dbReference type="Proteomes" id="UP001203297"/>
    </source>
</evidence>
<dbReference type="PANTHER" id="PTHR45348">
    <property type="entry name" value="HYPOTHETICAL OXIDOREDUCTASE (EUROFUNG)"/>
    <property type="match status" value="1"/>
</dbReference>
<proteinExistence type="predicted"/>
<protein>
    <submittedName>
        <fullName evidence="2">Dehydrogenase</fullName>
    </submittedName>
</protein>
<dbReference type="SUPFAM" id="SSF50129">
    <property type="entry name" value="GroES-like"/>
    <property type="match status" value="1"/>
</dbReference>
<comment type="caution">
    <text evidence="2">The sequence shown here is derived from an EMBL/GenBank/DDBJ whole genome shotgun (WGS) entry which is preliminary data.</text>
</comment>
<dbReference type="SMART" id="SM00829">
    <property type="entry name" value="PKS_ER"/>
    <property type="match status" value="1"/>
</dbReference>
<sequence length="358" mass="38493">MKIKTRLICRTGISEGKSQGIPWALIVKDGKAVLAEVDVPTPGPGEVLVKVVTAAQNPSDWKALQRRNKTGAILGAVGPDVSPDVRYVGERVCGFIHGGLEANGSYSEYLIAKAQYGTIAIPKGWSFDDAAQIGLAALTAIMLLYETHSFPTPLEPAPPSADPLPVFVYGGSTAVGLFVVQFLKQAGLRVITTAAPHNFELLKSLGVEEVYNHYENDIGKRIREATGGKLRHAVDTYSEGSSPQIVSDALSEEGGLVAQVLPYDSPRSEVTVRVILVYDLLGQDFEWPWPFKVTEEAKKNSVIYGKLLSDILGQGKIKPMPIVILPNGLASVPEGIEFGLAGKISGQKFVYRIADTPK</sequence>
<accession>A0AAD4QSG6</accession>
<dbReference type="Proteomes" id="UP001203297">
    <property type="component" value="Unassembled WGS sequence"/>
</dbReference>
<dbReference type="SUPFAM" id="SSF51735">
    <property type="entry name" value="NAD(P)-binding Rossmann-fold domains"/>
    <property type="match status" value="1"/>
</dbReference>
<dbReference type="GO" id="GO:0016651">
    <property type="term" value="F:oxidoreductase activity, acting on NAD(P)H"/>
    <property type="evidence" value="ECO:0007669"/>
    <property type="project" value="InterPro"/>
</dbReference>
<name>A0AAD4QSG6_9AGAM</name>
<dbReference type="PANTHER" id="PTHR45348:SF5">
    <property type="entry name" value="OXIDOREDUCTASE, PUTATIVE (AFU_ORTHOLOGUE AFUA_8G01420)-RELATED"/>
    <property type="match status" value="1"/>
</dbReference>
<feature type="domain" description="Enoyl reductase (ER)" evidence="1">
    <location>
        <begin position="30"/>
        <end position="350"/>
    </location>
</feature>
<dbReference type="CDD" id="cd08249">
    <property type="entry name" value="enoyl_reductase_like"/>
    <property type="match status" value="1"/>
</dbReference>
<evidence type="ECO:0000259" key="1">
    <source>
        <dbReference type="SMART" id="SM00829"/>
    </source>
</evidence>
<evidence type="ECO:0000313" key="2">
    <source>
        <dbReference type="EMBL" id="KAI0306884.1"/>
    </source>
</evidence>
<dbReference type="Gene3D" id="3.40.50.720">
    <property type="entry name" value="NAD(P)-binding Rossmann-like Domain"/>
    <property type="match status" value="1"/>
</dbReference>
<dbReference type="InterPro" id="IPR020843">
    <property type="entry name" value="ER"/>
</dbReference>
<dbReference type="InterPro" id="IPR013149">
    <property type="entry name" value="ADH-like_C"/>
</dbReference>
<organism evidence="2 3">
    <name type="scientific">Multifurca ochricompacta</name>
    <dbReference type="NCBI Taxonomy" id="376703"/>
    <lineage>
        <taxon>Eukaryota</taxon>
        <taxon>Fungi</taxon>
        <taxon>Dikarya</taxon>
        <taxon>Basidiomycota</taxon>
        <taxon>Agaricomycotina</taxon>
        <taxon>Agaricomycetes</taxon>
        <taxon>Russulales</taxon>
        <taxon>Russulaceae</taxon>
        <taxon>Multifurca</taxon>
    </lineage>
</organism>